<evidence type="ECO:0000256" key="6">
    <source>
        <dbReference type="ARBA" id="ARBA00037941"/>
    </source>
</evidence>
<dbReference type="Proteomes" id="UP000823399">
    <property type="component" value="Unassembled WGS sequence"/>
</dbReference>
<evidence type="ECO:0000313" key="11">
    <source>
        <dbReference type="Proteomes" id="UP000823399"/>
    </source>
</evidence>
<evidence type="ECO:0000313" key="10">
    <source>
        <dbReference type="EMBL" id="KAG2119071.1"/>
    </source>
</evidence>
<evidence type="ECO:0000259" key="9">
    <source>
        <dbReference type="Pfam" id="PF01266"/>
    </source>
</evidence>
<dbReference type="GeneID" id="64690785"/>
<dbReference type="Gene3D" id="3.50.50.60">
    <property type="entry name" value="FAD/NAD(P)-binding domain"/>
    <property type="match status" value="1"/>
</dbReference>
<comment type="catalytic activity">
    <reaction evidence="5">
        <text>(S)-2-hydroxyglutarate + A = 2-oxoglutarate + AH2</text>
        <dbReference type="Rhea" id="RHEA:21252"/>
        <dbReference type="ChEBI" id="CHEBI:13193"/>
        <dbReference type="ChEBI" id="CHEBI:16782"/>
        <dbReference type="ChEBI" id="CHEBI:16810"/>
        <dbReference type="ChEBI" id="CHEBI:17499"/>
        <dbReference type="EC" id="1.1.99.2"/>
    </reaction>
</comment>
<accession>A0A9P7FI21</accession>
<dbReference type="PANTHER" id="PTHR43104:SF4">
    <property type="entry name" value="L-2-HYDROXYGLUTARATE DEHYDROGENASE, MITOCHONDRIAL"/>
    <property type="match status" value="1"/>
</dbReference>
<dbReference type="Gene3D" id="3.30.9.10">
    <property type="entry name" value="D-Amino Acid Oxidase, subunit A, domain 2"/>
    <property type="match status" value="1"/>
</dbReference>
<dbReference type="InterPro" id="IPR036188">
    <property type="entry name" value="FAD/NAD-bd_sf"/>
</dbReference>
<evidence type="ECO:0000256" key="2">
    <source>
        <dbReference type="ARBA" id="ARBA00022630"/>
    </source>
</evidence>
<gene>
    <name evidence="10" type="ORF">F5147DRAFT_196666</name>
</gene>
<evidence type="ECO:0000256" key="4">
    <source>
        <dbReference type="ARBA" id="ARBA00023002"/>
    </source>
</evidence>
<comment type="similarity">
    <text evidence="6">Belongs to the L2HGDH family.</text>
</comment>
<dbReference type="PANTHER" id="PTHR43104">
    <property type="entry name" value="L-2-HYDROXYGLUTARATE DEHYDROGENASE, MITOCHONDRIAL"/>
    <property type="match status" value="1"/>
</dbReference>
<dbReference type="EMBL" id="JABBWM010000003">
    <property type="protein sequence ID" value="KAG2119071.1"/>
    <property type="molecule type" value="Genomic_DNA"/>
</dbReference>
<dbReference type="EC" id="1.1.99.2" evidence="7"/>
<evidence type="ECO:0000256" key="1">
    <source>
        <dbReference type="ARBA" id="ARBA00001974"/>
    </source>
</evidence>
<protein>
    <recommendedName>
        <fullName evidence="8">L-2-hydroxyglutarate dehydrogenase, mitochondrial</fullName>
        <ecNumber evidence="7">1.1.99.2</ecNumber>
    </recommendedName>
</protein>
<dbReference type="InterPro" id="IPR006076">
    <property type="entry name" value="FAD-dep_OxRdtase"/>
</dbReference>
<reference evidence="10" key="1">
    <citation type="journal article" date="2020" name="New Phytol.">
        <title>Comparative genomics reveals dynamic genome evolution in host specialist ectomycorrhizal fungi.</title>
        <authorList>
            <person name="Lofgren L.A."/>
            <person name="Nguyen N.H."/>
            <person name="Vilgalys R."/>
            <person name="Ruytinx J."/>
            <person name="Liao H.L."/>
            <person name="Branco S."/>
            <person name="Kuo A."/>
            <person name="LaButti K."/>
            <person name="Lipzen A."/>
            <person name="Andreopoulos W."/>
            <person name="Pangilinan J."/>
            <person name="Riley R."/>
            <person name="Hundley H."/>
            <person name="Na H."/>
            <person name="Barry K."/>
            <person name="Grigoriev I.V."/>
            <person name="Stajich J.E."/>
            <person name="Kennedy P.G."/>
        </authorList>
    </citation>
    <scope>NUCLEOTIDE SEQUENCE</scope>
    <source>
        <strain evidence="10">FC423</strain>
    </source>
</reference>
<keyword evidence="11" id="KW-1185">Reference proteome</keyword>
<comment type="cofactor">
    <cofactor evidence="1">
        <name>FAD</name>
        <dbReference type="ChEBI" id="CHEBI:57692"/>
    </cofactor>
</comment>
<dbReference type="GO" id="GO:0047545">
    <property type="term" value="F:(S)-2-hydroxyglutarate dehydrogenase activity"/>
    <property type="evidence" value="ECO:0007669"/>
    <property type="project" value="UniProtKB-EC"/>
</dbReference>
<dbReference type="Pfam" id="PF01266">
    <property type="entry name" value="DAO"/>
    <property type="match status" value="1"/>
</dbReference>
<comment type="caution">
    <text evidence="10">The sequence shown here is derived from an EMBL/GenBank/DDBJ whole genome shotgun (WGS) entry which is preliminary data.</text>
</comment>
<dbReference type="AlphaFoldDB" id="A0A9P7FI21"/>
<dbReference type="RefSeq" id="XP_041299180.1">
    <property type="nucleotide sequence ID" value="XM_041428526.1"/>
</dbReference>
<evidence type="ECO:0000256" key="8">
    <source>
        <dbReference type="ARBA" id="ARBA00041137"/>
    </source>
</evidence>
<sequence>MAATNVRGLVAALNATGCFKYKSPDAVVDFLVVGGGPSRAISTSYRADAHLRLGVVGLAVAQRLSERFPTKSTYLVERHSRAGEETSSRNSEVVHAGLYYPPQSLKTQLCLRGRHLVYERCDKYNIPYRKTGKLVVAHEHQRAYVENLFAKARQLSWPKHSPPRGAEDQVLPVSLISGAQARELEPDLSPDITAALWSPETGIVDSHSFMESLEKDISESEAGELVFSTRVVRVDPYKSKEISRLSSEEGWVVQTVTENAEQGDSLLARTFINASGLSANLIPNSLLPKASRIPMFFGRGSYAAYSGPGISQVSRLIYPCPETGPNKHAFQSLGTHLTLDLQGKVRFGPDLEWISPPSQAAADASEYDFNEENADFWRKHLKPSDSRLEEMHRAVTEYLPGVSFEGFRPDYVGIRPKLVLSGFQDFTIRKDYADGSRRGLMVSLMGIESPGLTSSLAIAEHVVDDVIELEHIHISQ</sequence>
<keyword evidence="2" id="KW-0285">Flavoprotein</keyword>
<name>A0A9P7FI21_9AGAM</name>
<evidence type="ECO:0000256" key="7">
    <source>
        <dbReference type="ARBA" id="ARBA00038878"/>
    </source>
</evidence>
<dbReference type="OrthoDB" id="498204at2759"/>
<feature type="domain" description="FAD dependent oxidoreductase" evidence="9">
    <location>
        <begin position="54"/>
        <end position="464"/>
    </location>
</feature>
<keyword evidence="4" id="KW-0560">Oxidoreductase</keyword>
<organism evidence="10 11">
    <name type="scientific">Suillus discolor</name>
    <dbReference type="NCBI Taxonomy" id="1912936"/>
    <lineage>
        <taxon>Eukaryota</taxon>
        <taxon>Fungi</taxon>
        <taxon>Dikarya</taxon>
        <taxon>Basidiomycota</taxon>
        <taxon>Agaricomycotina</taxon>
        <taxon>Agaricomycetes</taxon>
        <taxon>Agaricomycetidae</taxon>
        <taxon>Boletales</taxon>
        <taxon>Suillineae</taxon>
        <taxon>Suillaceae</taxon>
        <taxon>Suillus</taxon>
    </lineage>
</organism>
<proteinExistence type="inferred from homology"/>
<dbReference type="SUPFAM" id="SSF51905">
    <property type="entry name" value="FAD/NAD(P)-binding domain"/>
    <property type="match status" value="1"/>
</dbReference>
<keyword evidence="3" id="KW-0274">FAD</keyword>
<evidence type="ECO:0000256" key="3">
    <source>
        <dbReference type="ARBA" id="ARBA00022827"/>
    </source>
</evidence>
<evidence type="ECO:0000256" key="5">
    <source>
        <dbReference type="ARBA" id="ARBA00036066"/>
    </source>
</evidence>